<dbReference type="GO" id="GO:0016491">
    <property type="term" value="F:oxidoreductase activity"/>
    <property type="evidence" value="ECO:0007669"/>
    <property type="project" value="InterPro"/>
</dbReference>
<dbReference type="GO" id="GO:0008610">
    <property type="term" value="P:lipid biosynthetic process"/>
    <property type="evidence" value="ECO:0007669"/>
    <property type="project" value="InterPro"/>
</dbReference>
<evidence type="ECO:0000256" key="4">
    <source>
        <dbReference type="ARBA" id="ARBA00023136"/>
    </source>
</evidence>
<dbReference type="Pfam" id="PF04116">
    <property type="entry name" value="FA_hydroxylase"/>
    <property type="match status" value="1"/>
</dbReference>
<dbReference type="GO" id="GO:0005506">
    <property type="term" value="F:iron ion binding"/>
    <property type="evidence" value="ECO:0007669"/>
    <property type="project" value="InterPro"/>
</dbReference>
<evidence type="ECO:0000313" key="7">
    <source>
        <dbReference type="EMBL" id="KAF0693563.1"/>
    </source>
</evidence>
<dbReference type="Proteomes" id="UP000332933">
    <property type="component" value="Unassembled WGS sequence"/>
</dbReference>
<evidence type="ECO:0000256" key="1">
    <source>
        <dbReference type="ARBA" id="ARBA00004370"/>
    </source>
</evidence>
<sequence length="313" mass="36734">MDAVNATLLEHGISLAVLESTFHELNSLAFLQPYWEHMITNNSEFMINSIFTFILHEALYFGIWIPYLLLDFIPYFHKYKIQKNKPNNFHDTWSCLKHLIFSHVVIQLPMILGGDYGLRMLGFTSSLPLPTATTIAWQCFVSFILEDFYFYWIHRLLHHKSVYKHVHKLHHEYAAPFGITAEYAHPVETMLLGVGTFLGPFLLTRHLLTLWVWLAVRLVETIDDHSGYELPWAWSNFVPFWAGPVHHDYHHEKFQDNYASVFTIWDYIFGTDKGFRLAQAERRLKGTSQWYDFFDWFTADADLVARAPKAKVA</sequence>
<evidence type="ECO:0000259" key="6">
    <source>
        <dbReference type="Pfam" id="PF04116"/>
    </source>
</evidence>
<feature type="domain" description="Fatty acid hydroxylase" evidence="6">
    <location>
        <begin position="141"/>
        <end position="271"/>
    </location>
</feature>
<dbReference type="InterPro" id="IPR006694">
    <property type="entry name" value="Fatty_acid_hydroxylase"/>
</dbReference>
<reference evidence="7" key="2">
    <citation type="submission" date="2019-06" db="EMBL/GenBank/DDBJ databases">
        <title>Genomics analysis of Aphanomyces spp. identifies a new class of oomycete effector associated with host adaptation.</title>
        <authorList>
            <person name="Gaulin E."/>
        </authorList>
    </citation>
    <scope>NUCLEOTIDE SEQUENCE</scope>
    <source>
        <strain evidence="7">CBS 578.67</strain>
    </source>
</reference>
<keyword evidence="2 5" id="KW-0812">Transmembrane</keyword>
<dbReference type="AlphaFoldDB" id="A0A485L437"/>
<dbReference type="GO" id="GO:0016020">
    <property type="term" value="C:membrane"/>
    <property type="evidence" value="ECO:0007669"/>
    <property type="project" value="UniProtKB-SubCell"/>
</dbReference>
<evidence type="ECO:0000313" key="9">
    <source>
        <dbReference type="Proteomes" id="UP000332933"/>
    </source>
</evidence>
<protein>
    <submittedName>
        <fullName evidence="8">Aste57867_15428 protein</fullName>
    </submittedName>
</protein>
<proteinExistence type="predicted"/>
<reference evidence="8 9" key="1">
    <citation type="submission" date="2019-03" db="EMBL/GenBank/DDBJ databases">
        <authorList>
            <person name="Gaulin E."/>
            <person name="Dumas B."/>
        </authorList>
    </citation>
    <scope>NUCLEOTIDE SEQUENCE [LARGE SCALE GENOMIC DNA]</scope>
    <source>
        <strain evidence="8">CBS 568.67</strain>
    </source>
</reference>
<comment type="subcellular location">
    <subcellularLocation>
        <location evidence="1">Membrane</location>
    </subcellularLocation>
</comment>
<dbReference type="InterPro" id="IPR050307">
    <property type="entry name" value="Sterol_Desaturase_Related"/>
</dbReference>
<name>A0A485L437_9STRA</name>
<organism evidence="8 9">
    <name type="scientific">Aphanomyces stellatus</name>
    <dbReference type="NCBI Taxonomy" id="120398"/>
    <lineage>
        <taxon>Eukaryota</taxon>
        <taxon>Sar</taxon>
        <taxon>Stramenopiles</taxon>
        <taxon>Oomycota</taxon>
        <taxon>Saprolegniomycetes</taxon>
        <taxon>Saprolegniales</taxon>
        <taxon>Verrucalvaceae</taxon>
        <taxon>Aphanomyces</taxon>
    </lineage>
</organism>
<feature type="transmembrane region" description="Helical" evidence="5">
    <location>
        <begin position="45"/>
        <end position="70"/>
    </location>
</feature>
<accession>A0A485L437</accession>
<dbReference type="EMBL" id="CAADRA010005700">
    <property type="protein sequence ID" value="VFT92230.1"/>
    <property type="molecule type" value="Genomic_DNA"/>
</dbReference>
<evidence type="ECO:0000256" key="3">
    <source>
        <dbReference type="ARBA" id="ARBA00022989"/>
    </source>
</evidence>
<dbReference type="PANTHER" id="PTHR11863">
    <property type="entry name" value="STEROL DESATURASE"/>
    <property type="match status" value="1"/>
</dbReference>
<gene>
    <name evidence="8" type="primary">Aste57867_15428</name>
    <name evidence="7" type="ORF">As57867_015372</name>
    <name evidence="8" type="ORF">ASTE57867_15428</name>
</gene>
<evidence type="ECO:0000313" key="8">
    <source>
        <dbReference type="EMBL" id="VFT92230.1"/>
    </source>
</evidence>
<evidence type="ECO:0000256" key="5">
    <source>
        <dbReference type="SAM" id="Phobius"/>
    </source>
</evidence>
<keyword evidence="9" id="KW-1185">Reference proteome</keyword>
<keyword evidence="4 5" id="KW-0472">Membrane</keyword>
<keyword evidence="3 5" id="KW-1133">Transmembrane helix</keyword>
<evidence type="ECO:0000256" key="2">
    <source>
        <dbReference type="ARBA" id="ARBA00022692"/>
    </source>
</evidence>
<dbReference type="EMBL" id="VJMH01005679">
    <property type="protein sequence ID" value="KAF0693563.1"/>
    <property type="molecule type" value="Genomic_DNA"/>
</dbReference>
<dbReference type="OrthoDB" id="1658724at2759"/>